<evidence type="ECO:0000313" key="2">
    <source>
        <dbReference type="EMBL" id="MFD1151547.1"/>
    </source>
</evidence>
<dbReference type="Proteomes" id="UP001597168">
    <property type="component" value="Unassembled WGS sequence"/>
</dbReference>
<dbReference type="InterPro" id="IPR021401">
    <property type="entry name" value="DUF3040"/>
</dbReference>
<evidence type="ECO:0000256" key="1">
    <source>
        <dbReference type="SAM" id="Phobius"/>
    </source>
</evidence>
<dbReference type="RefSeq" id="WP_380728649.1">
    <property type="nucleotide sequence ID" value="NZ_JBHTLK010000250.1"/>
</dbReference>
<reference evidence="3" key="1">
    <citation type="journal article" date="2019" name="Int. J. Syst. Evol. Microbiol.">
        <title>The Global Catalogue of Microorganisms (GCM) 10K type strain sequencing project: providing services to taxonomists for standard genome sequencing and annotation.</title>
        <authorList>
            <consortium name="The Broad Institute Genomics Platform"/>
            <consortium name="The Broad Institute Genome Sequencing Center for Infectious Disease"/>
            <person name="Wu L."/>
            <person name="Ma J."/>
        </authorList>
    </citation>
    <scope>NUCLEOTIDE SEQUENCE [LARGE SCALE GENOMIC DNA]</scope>
    <source>
        <strain evidence="3">CCUG 60214</strain>
    </source>
</reference>
<evidence type="ECO:0000313" key="3">
    <source>
        <dbReference type="Proteomes" id="UP001597168"/>
    </source>
</evidence>
<name>A0ABW3R374_9PSEU</name>
<keyword evidence="3" id="KW-1185">Reference proteome</keyword>
<keyword evidence="1" id="KW-0812">Transmembrane</keyword>
<keyword evidence="1" id="KW-0472">Membrane</keyword>
<protein>
    <submittedName>
        <fullName evidence="2">DUF3040 domain-containing protein</fullName>
    </submittedName>
</protein>
<proteinExistence type="predicted"/>
<dbReference type="Pfam" id="PF11239">
    <property type="entry name" value="DUF3040"/>
    <property type="match status" value="1"/>
</dbReference>
<sequence>MLSDAERQALRDIQRRLAADDPDFVRRFRSAGRGRTVARRRNAARRRVARLGAISLAEVVIALAVVGPNVLTEARIAALRQPPAPRRSTR</sequence>
<organism evidence="2 3">
    <name type="scientific">Saccharothrix hoggarensis</name>
    <dbReference type="NCBI Taxonomy" id="913853"/>
    <lineage>
        <taxon>Bacteria</taxon>
        <taxon>Bacillati</taxon>
        <taxon>Actinomycetota</taxon>
        <taxon>Actinomycetes</taxon>
        <taxon>Pseudonocardiales</taxon>
        <taxon>Pseudonocardiaceae</taxon>
        <taxon>Saccharothrix</taxon>
    </lineage>
</organism>
<gene>
    <name evidence="2" type="ORF">ACFQ3T_30815</name>
</gene>
<comment type="caution">
    <text evidence="2">The sequence shown here is derived from an EMBL/GenBank/DDBJ whole genome shotgun (WGS) entry which is preliminary data.</text>
</comment>
<dbReference type="EMBL" id="JBHTLK010000250">
    <property type="protein sequence ID" value="MFD1151547.1"/>
    <property type="molecule type" value="Genomic_DNA"/>
</dbReference>
<accession>A0ABW3R374</accession>
<feature type="transmembrane region" description="Helical" evidence="1">
    <location>
        <begin position="48"/>
        <end position="66"/>
    </location>
</feature>
<keyword evidence="1" id="KW-1133">Transmembrane helix</keyword>